<feature type="compositionally biased region" description="Low complexity" evidence="1">
    <location>
        <begin position="10"/>
        <end position="22"/>
    </location>
</feature>
<keyword evidence="2" id="KW-0472">Membrane</keyword>
<feature type="transmembrane region" description="Helical" evidence="2">
    <location>
        <begin position="32"/>
        <end position="51"/>
    </location>
</feature>
<organism evidence="3 4">
    <name type="scientific">Actinoplanes lutulentus</name>
    <dbReference type="NCBI Taxonomy" id="1287878"/>
    <lineage>
        <taxon>Bacteria</taxon>
        <taxon>Bacillati</taxon>
        <taxon>Actinomycetota</taxon>
        <taxon>Actinomycetes</taxon>
        <taxon>Micromonosporales</taxon>
        <taxon>Micromonosporaceae</taxon>
        <taxon>Actinoplanes</taxon>
    </lineage>
</organism>
<feature type="transmembrane region" description="Helical" evidence="2">
    <location>
        <begin position="430"/>
        <end position="448"/>
    </location>
</feature>
<feature type="transmembrane region" description="Helical" evidence="2">
    <location>
        <begin position="329"/>
        <end position="347"/>
    </location>
</feature>
<feature type="region of interest" description="Disordered" evidence="1">
    <location>
        <begin position="1"/>
        <end position="23"/>
    </location>
</feature>
<feature type="transmembrane region" description="Helical" evidence="2">
    <location>
        <begin position="229"/>
        <end position="246"/>
    </location>
</feature>
<name>A0A327Z3C0_9ACTN</name>
<feature type="transmembrane region" description="Helical" evidence="2">
    <location>
        <begin position="126"/>
        <end position="144"/>
    </location>
</feature>
<dbReference type="Proteomes" id="UP000249341">
    <property type="component" value="Unassembled WGS sequence"/>
</dbReference>
<proteinExistence type="predicted"/>
<evidence type="ECO:0000256" key="1">
    <source>
        <dbReference type="SAM" id="MobiDB-lite"/>
    </source>
</evidence>
<feature type="transmembrane region" description="Helical" evidence="2">
    <location>
        <begin position="258"/>
        <end position="280"/>
    </location>
</feature>
<reference evidence="3 4" key="1">
    <citation type="submission" date="2018-06" db="EMBL/GenBank/DDBJ databases">
        <title>Genomic Encyclopedia of Type Strains, Phase III (KMG-III): the genomes of soil and plant-associated and newly described type strains.</title>
        <authorList>
            <person name="Whitman W."/>
        </authorList>
    </citation>
    <scope>NUCLEOTIDE SEQUENCE [LARGE SCALE GENOMIC DNA]</scope>
    <source>
        <strain evidence="3 4">CGMCC 4.7090</strain>
    </source>
</reference>
<feature type="transmembrane region" description="Helical" evidence="2">
    <location>
        <begin position="180"/>
        <end position="200"/>
    </location>
</feature>
<keyword evidence="2" id="KW-1133">Transmembrane helix</keyword>
<protein>
    <recommendedName>
        <fullName evidence="5">Glycosyltransferase RgtA/B/C/D-like domain-containing protein</fullName>
    </recommendedName>
</protein>
<comment type="caution">
    <text evidence="3">The sequence shown here is derived from an EMBL/GenBank/DDBJ whole genome shotgun (WGS) entry which is preliminary data.</text>
</comment>
<evidence type="ECO:0000313" key="4">
    <source>
        <dbReference type="Proteomes" id="UP000249341"/>
    </source>
</evidence>
<feature type="transmembrane region" description="Helical" evidence="2">
    <location>
        <begin position="207"/>
        <end position="223"/>
    </location>
</feature>
<gene>
    <name evidence="3" type="ORF">B0I29_1253</name>
</gene>
<evidence type="ECO:0000313" key="3">
    <source>
        <dbReference type="EMBL" id="RAK26849.1"/>
    </source>
</evidence>
<accession>A0A327Z3C0</accession>
<dbReference type="EMBL" id="QLMJ01000025">
    <property type="protein sequence ID" value="RAK26849.1"/>
    <property type="molecule type" value="Genomic_DNA"/>
</dbReference>
<evidence type="ECO:0008006" key="5">
    <source>
        <dbReference type="Google" id="ProtNLM"/>
    </source>
</evidence>
<keyword evidence="4" id="KW-1185">Reference proteome</keyword>
<feature type="transmembrane region" description="Helical" evidence="2">
    <location>
        <begin position="406"/>
        <end position="423"/>
    </location>
</feature>
<feature type="transmembrane region" description="Helical" evidence="2">
    <location>
        <begin position="367"/>
        <end position="386"/>
    </location>
</feature>
<evidence type="ECO:0000256" key="2">
    <source>
        <dbReference type="SAM" id="Phobius"/>
    </source>
</evidence>
<dbReference type="AlphaFoldDB" id="A0A327Z3C0"/>
<keyword evidence="2" id="KW-0812">Transmembrane</keyword>
<sequence length="529" mass="56440">MTAQTVTLPQQSEGRSGSQRRSVPGPRLWGHVLRRCLLLPMIVLLPLIAVAPRGDHRFNIYWHGGLFLDHPQRIITHTIGTGETYLRLGNFRPLGRMLEKFLDLLVLLGAEQLHISPAIMLRVVTAGAAVALTTAVVIFAESVLTRGPLFGSAPSLVALLLPYAVASGLVAAGTNSTTTLFGGLYLSTSALVLLVAAAACRLERLRWWHAVLAVTIGGALAVFNEPAYFAVPLATVAVLARGWFVLGQRSRELLMSSGVRLAALLWAGFLPVFAVVRWIIRGYCSDGGCYHGSDVVVDARSLLVLPARMLAWLPPAQWQSATEKSTGNWLWGVLPIVAFLLIAGLSVRTLKVFSEATRPGGGPLRGLAIAALAFLGFGALPAALSVEVHDYFDVRALIEQGWRDSAVTVPAGMLLAVAVLLLVARSSRSAPAVILAALVLCATVSTTANRAYANTSASWASAQLDNRIALAVGGFERSPAGNERRCALLDEGLRNLDGEPVRQKRLTESLDAAANALAGVPFCQVLRLR</sequence>